<dbReference type="AlphaFoldDB" id="A0A8S0W4X6"/>
<protein>
    <recommendedName>
        <fullName evidence="4">Brain protein I3</fullName>
    </recommendedName>
</protein>
<feature type="compositionally biased region" description="Pro residues" evidence="1">
    <location>
        <begin position="83"/>
        <end position="92"/>
    </location>
</feature>
<dbReference type="Pfam" id="PF10164">
    <property type="entry name" value="BRI3"/>
    <property type="match status" value="1"/>
</dbReference>
<evidence type="ECO:0000256" key="1">
    <source>
        <dbReference type="SAM" id="MobiDB-lite"/>
    </source>
</evidence>
<feature type="compositionally biased region" description="Polar residues" evidence="1">
    <location>
        <begin position="52"/>
        <end position="62"/>
    </location>
</feature>
<accession>A0A8S0W4X6</accession>
<sequence>MATAASMPIPSPAPASSTPRSPETAQVSNNSPVTMPTPSPQCSPGCPGAVSREQQQQPQSATVAPKPSVQPVPPQAHQAQTPSVPPPVYAAAPPPMGPQPVITNVALGSQYQAELFGRCARGYHEPTTKFGPCGIISAIFCFPLGLICLFADTHKQCSRCGAALA</sequence>
<name>A0A8S0W4X6_CYCAE</name>
<evidence type="ECO:0008006" key="4">
    <source>
        <dbReference type="Google" id="ProtNLM"/>
    </source>
</evidence>
<keyword evidence="3" id="KW-1185">Reference proteome</keyword>
<gene>
    <name evidence="2" type="ORF">AAE3_LOCUS4798</name>
</gene>
<dbReference type="InterPro" id="IPR019317">
    <property type="entry name" value="BRI3"/>
</dbReference>
<evidence type="ECO:0000313" key="2">
    <source>
        <dbReference type="EMBL" id="CAA7262644.1"/>
    </source>
</evidence>
<proteinExistence type="predicted"/>
<dbReference type="OrthoDB" id="2564984at2759"/>
<feature type="region of interest" description="Disordered" evidence="1">
    <location>
        <begin position="1"/>
        <end position="92"/>
    </location>
</feature>
<organism evidence="2 3">
    <name type="scientific">Cyclocybe aegerita</name>
    <name type="common">Black poplar mushroom</name>
    <name type="synonym">Agrocybe aegerita</name>
    <dbReference type="NCBI Taxonomy" id="1973307"/>
    <lineage>
        <taxon>Eukaryota</taxon>
        <taxon>Fungi</taxon>
        <taxon>Dikarya</taxon>
        <taxon>Basidiomycota</taxon>
        <taxon>Agaricomycotina</taxon>
        <taxon>Agaricomycetes</taxon>
        <taxon>Agaricomycetidae</taxon>
        <taxon>Agaricales</taxon>
        <taxon>Agaricineae</taxon>
        <taxon>Bolbitiaceae</taxon>
        <taxon>Cyclocybe</taxon>
    </lineage>
</organism>
<evidence type="ECO:0000313" key="3">
    <source>
        <dbReference type="Proteomes" id="UP000467700"/>
    </source>
</evidence>
<dbReference type="EMBL" id="CACVBS010000036">
    <property type="protein sequence ID" value="CAA7262644.1"/>
    <property type="molecule type" value="Genomic_DNA"/>
</dbReference>
<comment type="caution">
    <text evidence="2">The sequence shown here is derived from an EMBL/GenBank/DDBJ whole genome shotgun (WGS) entry which is preliminary data.</text>
</comment>
<feature type="compositionally biased region" description="Low complexity" evidence="1">
    <location>
        <begin position="1"/>
        <end position="25"/>
    </location>
</feature>
<reference evidence="2 3" key="1">
    <citation type="submission" date="2020-01" db="EMBL/GenBank/DDBJ databases">
        <authorList>
            <person name="Gupta K D."/>
        </authorList>
    </citation>
    <scope>NUCLEOTIDE SEQUENCE [LARGE SCALE GENOMIC DNA]</scope>
</reference>
<dbReference type="Proteomes" id="UP000467700">
    <property type="component" value="Unassembled WGS sequence"/>
</dbReference>